<dbReference type="EMBL" id="CAXLJM020000136">
    <property type="protein sequence ID" value="CAL8140385.1"/>
    <property type="molecule type" value="Genomic_DNA"/>
</dbReference>
<protein>
    <recommendedName>
        <fullName evidence="3">Polymerase nucleotidyl transferase domain-containing protein</fullName>
    </recommendedName>
</protein>
<name>A0ABP1S081_9HEXA</name>
<dbReference type="PANTHER" id="PTHR11258">
    <property type="entry name" value="2-5 OLIGOADENYLATE SYNTHETASE"/>
    <property type="match status" value="1"/>
</dbReference>
<organism evidence="1 2">
    <name type="scientific">Orchesella dallaii</name>
    <dbReference type="NCBI Taxonomy" id="48710"/>
    <lineage>
        <taxon>Eukaryota</taxon>
        <taxon>Metazoa</taxon>
        <taxon>Ecdysozoa</taxon>
        <taxon>Arthropoda</taxon>
        <taxon>Hexapoda</taxon>
        <taxon>Collembola</taxon>
        <taxon>Entomobryomorpha</taxon>
        <taxon>Entomobryoidea</taxon>
        <taxon>Orchesellidae</taxon>
        <taxon>Orchesellinae</taxon>
        <taxon>Orchesella</taxon>
    </lineage>
</organism>
<reference evidence="1 2" key="1">
    <citation type="submission" date="2024-08" db="EMBL/GenBank/DDBJ databases">
        <authorList>
            <person name="Cucini C."/>
            <person name="Frati F."/>
        </authorList>
    </citation>
    <scope>NUCLEOTIDE SEQUENCE [LARGE SCALE GENOMIC DNA]</scope>
</reference>
<proteinExistence type="predicted"/>
<evidence type="ECO:0000313" key="1">
    <source>
        <dbReference type="EMBL" id="CAL8140385.1"/>
    </source>
</evidence>
<comment type="caution">
    <text evidence="1">The sequence shown here is derived from an EMBL/GenBank/DDBJ whole genome shotgun (WGS) entry which is preliminary data.</text>
</comment>
<dbReference type="InterPro" id="IPR043519">
    <property type="entry name" value="NT_sf"/>
</dbReference>
<dbReference type="Gene3D" id="1.10.1410.20">
    <property type="entry name" value="2'-5'-oligoadenylate synthetase 1, domain 2"/>
    <property type="match status" value="1"/>
</dbReference>
<evidence type="ECO:0008006" key="3">
    <source>
        <dbReference type="Google" id="ProtNLM"/>
    </source>
</evidence>
<evidence type="ECO:0000313" key="2">
    <source>
        <dbReference type="Proteomes" id="UP001642540"/>
    </source>
</evidence>
<dbReference type="Proteomes" id="UP001642540">
    <property type="component" value="Unassembled WGS sequence"/>
</dbReference>
<dbReference type="Gene3D" id="3.30.460.10">
    <property type="entry name" value="Beta Polymerase, domain 2"/>
    <property type="match status" value="1"/>
</dbReference>
<dbReference type="PANTHER" id="PTHR11258:SF11">
    <property type="entry name" value="C2H2-TYPE DOMAIN-CONTAINING PROTEIN"/>
    <property type="match status" value="1"/>
</dbReference>
<keyword evidence="2" id="KW-1185">Reference proteome</keyword>
<accession>A0ABP1S081</accession>
<sequence length="475" mass="54720">MMAQQQQTRLDALLTRFGQSLRSSEEFYAEGRRLGNRVFEKLKKNSNFSVARVYFGGSFGKKTDVIECDLDLHVVLNGIDPSRDLEKILDDFETLLILHEDELKIQGDIERKKRSLSFRFQNGIEVDLLPARNITDELEVMRKMVEDPENYSFFFNPSFVDKQIAFLKSQDSFTHTLIRLAKFWWKSLYLGEEFKGGCAMIEVICAAVAADENEGQGQHRNFCMFRAFTKVIEKLSKVDTLKIAFAEKETETAGGKRWRRLPESDLCERNRFVIIPNIVGTLKILGRKGFIIDPSNPFQDLLEGKSSTVIEKLKRFVSTTRKRLEHLVNTNADEQEFMLKLFEPQPLDITKMHLLHLPYDFYISYGDPCYSSFCDMKVRNRNGNEKILKDPKVQNAVKLLKMNLVGVINSAVNGDGGRANTTNVYEAVRSFIGRSLQQQLVNAHRDRHDEMDITLTIPYQSEGEKYAVRFSASWK</sequence>
<dbReference type="SUPFAM" id="SSF81301">
    <property type="entry name" value="Nucleotidyltransferase"/>
    <property type="match status" value="1"/>
</dbReference>
<gene>
    <name evidence="1" type="ORF">ODALV1_LOCUS28267</name>
</gene>